<protein>
    <recommendedName>
        <fullName evidence="1">HTH luxR-type domain-containing protein</fullName>
    </recommendedName>
</protein>
<dbReference type="GO" id="GO:0006355">
    <property type="term" value="P:regulation of DNA-templated transcription"/>
    <property type="evidence" value="ECO:0007669"/>
    <property type="project" value="InterPro"/>
</dbReference>
<dbReference type="SUPFAM" id="SSF46894">
    <property type="entry name" value="C-terminal effector domain of the bipartite response regulators"/>
    <property type="match status" value="1"/>
</dbReference>
<dbReference type="InterPro" id="IPR000792">
    <property type="entry name" value="Tscrpt_reg_LuxR_C"/>
</dbReference>
<dbReference type="InterPro" id="IPR016032">
    <property type="entry name" value="Sig_transdc_resp-reg_C-effctor"/>
</dbReference>
<dbReference type="CDD" id="cd06170">
    <property type="entry name" value="LuxR_C_like"/>
    <property type="match status" value="1"/>
</dbReference>
<dbReference type="SUPFAM" id="SSF53474">
    <property type="entry name" value="alpha/beta-Hydrolases"/>
    <property type="match status" value="1"/>
</dbReference>
<dbReference type="PROSITE" id="PS50043">
    <property type="entry name" value="HTH_LUXR_2"/>
    <property type="match status" value="1"/>
</dbReference>
<dbReference type="RefSeq" id="WP_295659504.1">
    <property type="nucleotide sequence ID" value="NZ_CADCUP010000150.1"/>
</dbReference>
<dbReference type="GO" id="GO:0003824">
    <property type="term" value="F:catalytic activity"/>
    <property type="evidence" value="ECO:0007669"/>
    <property type="project" value="UniProtKB-ARBA"/>
</dbReference>
<organism evidence="2">
    <name type="scientific">uncultured Nocardioides sp</name>
    <dbReference type="NCBI Taxonomy" id="198441"/>
    <lineage>
        <taxon>Bacteria</taxon>
        <taxon>Bacillati</taxon>
        <taxon>Actinomycetota</taxon>
        <taxon>Actinomycetes</taxon>
        <taxon>Propionibacteriales</taxon>
        <taxon>Nocardioidaceae</taxon>
        <taxon>Nocardioides</taxon>
        <taxon>environmental samples</taxon>
    </lineage>
</organism>
<dbReference type="Pfam" id="PF12697">
    <property type="entry name" value="Abhydrolase_6"/>
    <property type="match status" value="1"/>
</dbReference>
<dbReference type="Pfam" id="PF00196">
    <property type="entry name" value="GerE"/>
    <property type="match status" value="1"/>
</dbReference>
<dbReference type="PRINTS" id="PR00038">
    <property type="entry name" value="HTHLUXR"/>
</dbReference>
<reference evidence="2" key="1">
    <citation type="submission" date="2020-02" db="EMBL/GenBank/DDBJ databases">
        <authorList>
            <person name="Meier V. D."/>
        </authorList>
    </citation>
    <scope>NUCLEOTIDE SEQUENCE</scope>
    <source>
        <strain evidence="2">AVDCRST_MAG06</strain>
    </source>
</reference>
<sequence>MTEEDQVVRYATVHGRSVAWASVGSGPALVVGGWWSSHLGLDWKDPRFRRFVTVLAQRHQVIRYDRPGTGLSDRSGPSPSSREDEVAVLVGLVEAIGLPSLSLFGASSGSVVAAGCAAALPGRVDRIMLYGGYAHGADIASPAARAATVDVVRRHWGLGSRVLADLFMPGASAEERASFARFQRQATTPDEAAAELALVYRLDARDVLGSVAAPTLVLHRRADRAIPFALGQDLASRISGAELVALHGDEHFPWRGDSRAVTEAAARFLAGCDLRPTVASSAGRGSSRPLSARETEVLRLVATGSTDAQIAAELVLSVHTVHRHVSNIRTKLGVPSRAAAAAWAAQQDRW</sequence>
<dbReference type="Gene3D" id="1.10.10.10">
    <property type="entry name" value="Winged helix-like DNA-binding domain superfamily/Winged helix DNA-binding domain"/>
    <property type="match status" value="1"/>
</dbReference>
<dbReference type="InterPro" id="IPR000073">
    <property type="entry name" value="AB_hydrolase_1"/>
</dbReference>
<feature type="domain" description="HTH luxR-type" evidence="1">
    <location>
        <begin position="283"/>
        <end position="348"/>
    </location>
</feature>
<dbReference type="InterPro" id="IPR050471">
    <property type="entry name" value="AB_hydrolase"/>
</dbReference>
<accession>A0A6J4P250</accession>
<dbReference type="InterPro" id="IPR029058">
    <property type="entry name" value="AB_hydrolase_fold"/>
</dbReference>
<dbReference type="EMBL" id="CADCUP010000150">
    <property type="protein sequence ID" value="CAA9402180.1"/>
    <property type="molecule type" value="Genomic_DNA"/>
</dbReference>
<dbReference type="PANTHER" id="PTHR43433:SF8">
    <property type="entry name" value="BIFUNCTIONAL LIPASE_ADENYLATE CYCLASE LIPJ"/>
    <property type="match status" value="1"/>
</dbReference>
<evidence type="ECO:0000313" key="2">
    <source>
        <dbReference type="EMBL" id="CAA9402180.1"/>
    </source>
</evidence>
<name>A0A6J4P250_9ACTN</name>
<dbReference type="InterPro" id="IPR036388">
    <property type="entry name" value="WH-like_DNA-bd_sf"/>
</dbReference>
<dbReference type="SMART" id="SM00421">
    <property type="entry name" value="HTH_LUXR"/>
    <property type="match status" value="1"/>
</dbReference>
<dbReference type="AlphaFoldDB" id="A0A6J4P250"/>
<dbReference type="PRINTS" id="PR00111">
    <property type="entry name" value="ABHYDROLASE"/>
</dbReference>
<dbReference type="PANTHER" id="PTHR43433">
    <property type="entry name" value="HYDROLASE, ALPHA/BETA FOLD FAMILY PROTEIN"/>
    <property type="match status" value="1"/>
</dbReference>
<dbReference type="GO" id="GO:0003677">
    <property type="term" value="F:DNA binding"/>
    <property type="evidence" value="ECO:0007669"/>
    <property type="project" value="InterPro"/>
</dbReference>
<proteinExistence type="predicted"/>
<evidence type="ECO:0000259" key="1">
    <source>
        <dbReference type="PROSITE" id="PS50043"/>
    </source>
</evidence>
<dbReference type="Gene3D" id="3.40.50.1820">
    <property type="entry name" value="alpha/beta hydrolase"/>
    <property type="match status" value="1"/>
</dbReference>
<gene>
    <name evidence="2" type="ORF">AVDCRST_MAG06-2257</name>
</gene>